<dbReference type="AlphaFoldDB" id="A0A511TD03"/>
<dbReference type="EMBL" id="BJXR01000053">
    <property type="protein sequence ID" value="GEN12056.1"/>
    <property type="molecule type" value="Genomic_DNA"/>
</dbReference>
<dbReference type="RefSeq" id="WP_074958033.1">
    <property type="nucleotide sequence ID" value="NZ_BJXR01000053.1"/>
</dbReference>
<evidence type="ECO:0000256" key="3">
    <source>
        <dbReference type="ARBA" id="ARBA00022679"/>
    </source>
</evidence>
<protein>
    <submittedName>
        <fullName evidence="6">Ketoacyl-synthetase C-terminal extension</fullName>
    </submittedName>
    <submittedName>
        <fullName evidence="5">Polyketide synthase</fullName>
    </submittedName>
</protein>
<evidence type="ECO:0000256" key="1">
    <source>
        <dbReference type="ARBA" id="ARBA00022450"/>
    </source>
</evidence>
<dbReference type="InterPro" id="IPR018201">
    <property type="entry name" value="Ketoacyl_synth_AS"/>
</dbReference>
<dbReference type="GO" id="GO:0005737">
    <property type="term" value="C:cytoplasm"/>
    <property type="evidence" value="ECO:0007669"/>
    <property type="project" value="TreeGrafter"/>
</dbReference>
<dbReference type="PANTHER" id="PTHR43775:SF37">
    <property type="entry name" value="SI:DKEY-61P9.11"/>
    <property type="match status" value="1"/>
</dbReference>
<dbReference type="SUPFAM" id="SSF52151">
    <property type="entry name" value="FabD/lysophospholipase-like"/>
    <property type="match status" value="1"/>
</dbReference>
<dbReference type="CDD" id="cd00833">
    <property type="entry name" value="PKS"/>
    <property type="match status" value="2"/>
</dbReference>
<feature type="domain" description="Ketosynthase family 3 (KS3)" evidence="4">
    <location>
        <begin position="485"/>
        <end position="942"/>
    </location>
</feature>
<evidence type="ECO:0000313" key="7">
    <source>
        <dbReference type="Proteomes" id="UP000183760"/>
    </source>
</evidence>
<dbReference type="Gene3D" id="3.40.47.10">
    <property type="match status" value="2"/>
</dbReference>
<dbReference type="EMBL" id="FOIB01000011">
    <property type="protein sequence ID" value="SEU36703.1"/>
    <property type="molecule type" value="Genomic_DNA"/>
</dbReference>
<dbReference type="SMART" id="SM00827">
    <property type="entry name" value="PKS_AT"/>
    <property type="match status" value="1"/>
</dbReference>
<keyword evidence="2" id="KW-0597">Phosphoprotein</keyword>
<feature type="domain" description="Ketosynthase family 3 (KS3)" evidence="4">
    <location>
        <begin position="6"/>
        <end position="466"/>
    </location>
</feature>
<dbReference type="InterPro" id="IPR014030">
    <property type="entry name" value="Ketoacyl_synth_N"/>
</dbReference>
<dbReference type="PANTHER" id="PTHR43775">
    <property type="entry name" value="FATTY ACID SYNTHASE"/>
    <property type="match status" value="1"/>
</dbReference>
<dbReference type="GO" id="GO:0005886">
    <property type="term" value="C:plasma membrane"/>
    <property type="evidence" value="ECO:0007669"/>
    <property type="project" value="TreeGrafter"/>
</dbReference>
<evidence type="ECO:0000313" key="6">
    <source>
        <dbReference type="EMBL" id="SEU36703.1"/>
    </source>
</evidence>
<accession>A0A511TD03</accession>
<keyword evidence="3" id="KW-0808">Transferase</keyword>
<dbReference type="GO" id="GO:0004315">
    <property type="term" value="F:3-oxoacyl-[acyl-carrier-protein] synthase activity"/>
    <property type="evidence" value="ECO:0007669"/>
    <property type="project" value="InterPro"/>
</dbReference>
<keyword evidence="7" id="KW-1185">Reference proteome</keyword>
<name>A0A511TD03_MYXFU</name>
<dbReference type="InterPro" id="IPR016035">
    <property type="entry name" value="Acyl_Trfase/lysoPLipase"/>
</dbReference>
<reference evidence="5 8" key="2">
    <citation type="submission" date="2019-07" db="EMBL/GenBank/DDBJ databases">
        <title>Whole genome shotgun sequence of Myxococcus fulvus NBRC 100333.</title>
        <authorList>
            <person name="Hosoyama A."/>
            <person name="Uohara A."/>
            <person name="Ohji S."/>
            <person name="Ichikawa N."/>
        </authorList>
    </citation>
    <scope>NUCLEOTIDE SEQUENCE [LARGE SCALE GENOMIC DNA]</scope>
    <source>
        <strain evidence="5 8">NBRC 100333</strain>
    </source>
</reference>
<dbReference type="InterPro" id="IPR016039">
    <property type="entry name" value="Thiolase-like"/>
</dbReference>
<comment type="caution">
    <text evidence="5">The sequence shown here is derived from an EMBL/GenBank/DDBJ whole genome shotgun (WGS) entry which is preliminary data.</text>
</comment>
<dbReference type="Pfam" id="PF00109">
    <property type="entry name" value="ketoacyl-synt"/>
    <property type="match status" value="2"/>
</dbReference>
<dbReference type="InterPro" id="IPR014043">
    <property type="entry name" value="Acyl_transferase_dom"/>
</dbReference>
<dbReference type="OrthoDB" id="5476655at2"/>
<evidence type="ECO:0000313" key="8">
    <source>
        <dbReference type="Proteomes" id="UP000321514"/>
    </source>
</evidence>
<dbReference type="Gene3D" id="3.40.366.10">
    <property type="entry name" value="Malonyl-Coenzyme A Acyl Carrier Protein, domain 2"/>
    <property type="match status" value="1"/>
</dbReference>
<dbReference type="Pfam" id="PF02801">
    <property type="entry name" value="Ketoacyl-synt_C"/>
    <property type="match status" value="2"/>
</dbReference>
<evidence type="ECO:0000259" key="4">
    <source>
        <dbReference type="PROSITE" id="PS52004"/>
    </source>
</evidence>
<dbReference type="GO" id="GO:0071770">
    <property type="term" value="P:DIM/DIP cell wall layer assembly"/>
    <property type="evidence" value="ECO:0007669"/>
    <property type="project" value="TreeGrafter"/>
</dbReference>
<dbReference type="PROSITE" id="PS00606">
    <property type="entry name" value="KS3_1"/>
    <property type="match status" value="1"/>
</dbReference>
<sequence>MSAPRFRPVAIVGVGCVLPRANDVESFWTQVMTGASALGPLDAREFRPEWYFAADRSAPDRTHSLHGALVEEPRLDAKKYRIPPKVLWDMHRMQLAFIEATAQALDDARGGLGAVAPERIGLVLGSLGGGLRPGSRVQARLVDMLRSLSASTTLNAHHPGLASELAEVLTQQLDAELAGTSETEATASFSSIWAGRAAKLFDLRGPHFAVDAGYASTLAALQSASQQLNAGDCDAVVVAGCSQLLTPHDLVAFSKLGGLGTTVLAPFDRRSSGTLLGEGVGVFVLRRLDDAVSAEAKVHAVIRGIGAASEGQGPSLVVPDSKGQVLAMRRAYAQAGYGPRDVQYVECHAAGIPSEDATEFRSLSALWRDEAGTAPVMLGGVKELTGHLQAASGAAGLLKATLALSRRVLPPQRSFQEGAEGVSLEGTPFYFAKQGSPWPAVADGLRRASVSAFGFGGLCFHLTLEEFSANVHSRLARTLPPPRPSEPVAIVGLGGVFPGAANVEQLWSNLLAKHCAIGAMPPERAETARYLDPTRKSKARPYTNLVGTIVDGSWPQGQVRVSDEVSSQIDRGQSWTMRAALQALQDSGTVDAKRVGLAMGYMPPLEREFQAQARVYYAEFDGRLAEHLRQRGVDDATAALIRGEVERDYKKDLPPITEQTLPGYLGSLAVGRVAHHLDFQGPAMMVESACASSLAAVELGAQWLSTGECDLVLAGGMYASLGVDGLVQWCSFGGLSQSGSFPFDARADGYVTSEGAAMLALKRLSDAEAAGDRVYAVIRAVAGATDPKSASIWAPSSEGQVQAVRRAVEKAGVSPDGLQYLEGHGTGTPVGDPVEVETYRAVYGQGRVGKQVLLGSIKSNLGHLNSGAGAVSLLKVALALHRGQVPPNVGFATPNPAIPWRELPFRVPTDLEPWAASEEGPRRAGVTSLGLGGTSYHAVVEEFSPQRRRDGLIARRVSWVFPHRGARSEAMLRELSARFACVKETLTEVGAAFESLTGQPLHAASRAEDAFVADVAEVLTGVAYFRLLRSYGLRVDVLLGEGTGEYSALVASGMLGVKDALSALHLRARLGGSAHAVEGLPRLRAELSRFTWRAPEVAVLSAIHGRYYEAPLPEAFLARHLALLDTQPSRLGPHVRLLHDDGVRVFLEAGTGETLGACLQTLPDVVRLEHPTPAGEVARFHRLLAFSDVHRLLNESVR</sequence>
<evidence type="ECO:0000256" key="2">
    <source>
        <dbReference type="ARBA" id="ARBA00022553"/>
    </source>
</evidence>
<dbReference type="InterPro" id="IPR014031">
    <property type="entry name" value="Ketoacyl_synth_C"/>
</dbReference>
<dbReference type="SUPFAM" id="SSF53901">
    <property type="entry name" value="Thiolase-like"/>
    <property type="match status" value="2"/>
</dbReference>
<dbReference type="SMART" id="SM00825">
    <property type="entry name" value="PKS_KS"/>
    <property type="match status" value="2"/>
</dbReference>
<dbReference type="PROSITE" id="PS52004">
    <property type="entry name" value="KS3_2"/>
    <property type="match status" value="2"/>
</dbReference>
<dbReference type="Pfam" id="PF00698">
    <property type="entry name" value="Acyl_transf_1"/>
    <property type="match status" value="1"/>
</dbReference>
<dbReference type="GO" id="GO:0006633">
    <property type="term" value="P:fatty acid biosynthetic process"/>
    <property type="evidence" value="ECO:0007669"/>
    <property type="project" value="InterPro"/>
</dbReference>
<dbReference type="Proteomes" id="UP000183760">
    <property type="component" value="Unassembled WGS sequence"/>
</dbReference>
<organism evidence="5 8">
    <name type="scientific">Myxococcus fulvus</name>
    <dbReference type="NCBI Taxonomy" id="33"/>
    <lineage>
        <taxon>Bacteria</taxon>
        <taxon>Pseudomonadati</taxon>
        <taxon>Myxococcota</taxon>
        <taxon>Myxococcia</taxon>
        <taxon>Myxococcales</taxon>
        <taxon>Cystobacterineae</taxon>
        <taxon>Myxococcaceae</taxon>
        <taxon>Myxococcus</taxon>
    </lineage>
</organism>
<keyword evidence="1" id="KW-0596">Phosphopantetheine</keyword>
<dbReference type="InterPro" id="IPR050091">
    <property type="entry name" value="PKS_NRPS_Biosynth_Enz"/>
</dbReference>
<dbReference type="InterPro" id="IPR020841">
    <property type="entry name" value="PKS_Beta-ketoAc_synthase_dom"/>
</dbReference>
<dbReference type="GO" id="GO:0004312">
    <property type="term" value="F:fatty acid synthase activity"/>
    <property type="evidence" value="ECO:0007669"/>
    <property type="project" value="TreeGrafter"/>
</dbReference>
<proteinExistence type="predicted"/>
<reference evidence="6 7" key="1">
    <citation type="submission" date="2016-10" db="EMBL/GenBank/DDBJ databases">
        <authorList>
            <person name="Varghese N."/>
            <person name="Submissions S."/>
        </authorList>
    </citation>
    <scope>NUCLEOTIDE SEQUENCE [LARGE SCALE GENOMIC DNA]</scope>
    <source>
        <strain evidence="6 7">DSM 16525</strain>
    </source>
</reference>
<evidence type="ECO:0000313" key="5">
    <source>
        <dbReference type="EMBL" id="GEN12056.1"/>
    </source>
</evidence>
<gene>
    <name evidence="5" type="ORF">MFU01_70930</name>
    <name evidence="6" type="ORF">SAMN05443572_111277</name>
</gene>
<dbReference type="Proteomes" id="UP000321514">
    <property type="component" value="Unassembled WGS sequence"/>
</dbReference>
<dbReference type="InterPro" id="IPR001227">
    <property type="entry name" value="Ac_transferase_dom_sf"/>
</dbReference>